<evidence type="ECO:0000313" key="1">
    <source>
        <dbReference type="EMBL" id="OQS00422.1"/>
    </source>
</evidence>
<accession>A0A1V9ZQW0</accession>
<dbReference type="EMBL" id="JNBS01001701">
    <property type="protein sequence ID" value="OQS00422.1"/>
    <property type="molecule type" value="Genomic_DNA"/>
</dbReference>
<gene>
    <name evidence="1" type="ORF">THRCLA_21686</name>
</gene>
<dbReference type="PANTHER" id="PTHR42791">
    <property type="entry name" value="GNAT FAMILY ACETYLTRANSFERASE"/>
    <property type="match status" value="1"/>
</dbReference>
<sequence length="211" mass="23535">MFTLEAAVPADAETLAQIHADAFATERVTMLKSIDLSYVHYQEMLPPIKYWIENATLIKAVDSSTNTILGWACWRMSANASTNGSIPEPEAKDFPRTPLGIGKFTGAHMGYWQNTLVPTLLPSPHRILISITIDPRYQRSGVGGALLKWGLQDKLPVWVHASEIGYPFFQSHGFEVKASLTLELKDWAQNAPVPTGYSEWGTTTFRYMVHP</sequence>
<comment type="caution">
    <text evidence="1">The sequence shown here is derived from an EMBL/GenBank/DDBJ whole genome shotgun (WGS) entry which is preliminary data.</text>
</comment>
<evidence type="ECO:0000313" key="2">
    <source>
        <dbReference type="Proteomes" id="UP000243217"/>
    </source>
</evidence>
<protein>
    <submittedName>
        <fullName evidence="1">Uncharacterized protein</fullName>
    </submittedName>
</protein>
<reference evidence="1 2" key="1">
    <citation type="journal article" date="2014" name="Genome Biol. Evol.">
        <title>The secreted proteins of Achlya hypogyna and Thraustotheca clavata identify the ancestral oomycete secretome and reveal gene acquisitions by horizontal gene transfer.</title>
        <authorList>
            <person name="Misner I."/>
            <person name="Blouin N."/>
            <person name="Leonard G."/>
            <person name="Richards T.A."/>
            <person name="Lane C.E."/>
        </authorList>
    </citation>
    <scope>NUCLEOTIDE SEQUENCE [LARGE SCALE GENOMIC DNA]</scope>
    <source>
        <strain evidence="1 2">ATCC 34112</strain>
    </source>
</reference>
<dbReference type="STRING" id="74557.A0A1V9ZQW0"/>
<dbReference type="SUPFAM" id="SSF55729">
    <property type="entry name" value="Acyl-CoA N-acyltransferases (Nat)"/>
    <property type="match status" value="1"/>
</dbReference>
<dbReference type="Gene3D" id="3.40.630.30">
    <property type="match status" value="1"/>
</dbReference>
<keyword evidence="2" id="KW-1185">Reference proteome</keyword>
<dbReference type="InterPro" id="IPR052523">
    <property type="entry name" value="Trichothecene_AcTrans"/>
</dbReference>
<organism evidence="1 2">
    <name type="scientific">Thraustotheca clavata</name>
    <dbReference type="NCBI Taxonomy" id="74557"/>
    <lineage>
        <taxon>Eukaryota</taxon>
        <taxon>Sar</taxon>
        <taxon>Stramenopiles</taxon>
        <taxon>Oomycota</taxon>
        <taxon>Saprolegniomycetes</taxon>
        <taxon>Saprolegniales</taxon>
        <taxon>Achlyaceae</taxon>
        <taxon>Thraustotheca</taxon>
    </lineage>
</organism>
<dbReference type="AlphaFoldDB" id="A0A1V9ZQW0"/>
<dbReference type="Proteomes" id="UP000243217">
    <property type="component" value="Unassembled WGS sequence"/>
</dbReference>
<dbReference type="PANTHER" id="PTHR42791:SF1">
    <property type="entry name" value="N-ACETYLTRANSFERASE DOMAIN-CONTAINING PROTEIN"/>
    <property type="match status" value="1"/>
</dbReference>
<proteinExistence type="predicted"/>
<dbReference type="OrthoDB" id="410198at2759"/>
<name>A0A1V9ZQW0_9STRA</name>
<dbReference type="InterPro" id="IPR016181">
    <property type="entry name" value="Acyl_CoA_acyltransferase"/>
</dbReference>